<dbReference type="Pfam" id="PF08323">
    <property type="entry name" value="Glyco_transf_5"/>
    <property type="match status" value="1"/>
</dbReference>
<dbReference type="InterPro" id="IPR013534">
    <property type="entry name" value="Starch_synth_cat_dom"/>
</dbReference>
<evidence type="ECO:0000256" key="2">
    <source>
        <dbReference type="ARBA" id="ARBA00022676"/>
    </source>
</evidence>
<organism evidence="7 8">
    <name type="scientific">Nelumbo nucifera</name>
    <name type="common">Sacred lotus</name>
    <dbReference type="NCBI Taxonomy" id="4432"/>
    <lineage>
        <taxon>Eukaryota</taxon>
        <taxon>Viridiplantae</taxon>
        <taxon>Streptophyta</taxon>
        <taxon>Embryophyta</taxon>
        <taxon>Tracheophyta</taxon>
        <taxon>Spermatophyta</taxon>
        <taxon>Magnoliopsida</taxon>
        <taxon>Proteales</taxon>
        <taxon>Nelumbonaceae</taxon>
        <taxon>Nelumbo</taxon>
    </lineage>
</organism>
<reference evidence="7 8" key="1">
    <citation type="journal article" date="2020" name="Mol. Biol. Evol.">
        <title>Distinct Expression and Methylation Patterns for Genes with Different Fates following a Single Whole-Genome Duplication in Flowering Plants.</title>
        <authorList>
            <person name="Shi T."/>
            <person name="Rahmani R.S."/>
            <person name="Gugger P.F."/>
            <person name="Wang M."/>
            <person name="Li H."/>
            <person name="Zhang Y."/>
            <person name="Li Z."/>
            <person name="Wang Q."/>
            <person name="Van de Peer Y."/>
            <person name="Marchal K."/>
            <person name="Chen J."/>
        </authorList>
    </citation>
    <scope>NUCLEOTIDE SEQUENCE [LARGE SCALE GENOMIC DNA]</scope>
    <source>
        <tissue evidence="7">Leaf</tissue>
    </source>
</reference>
<dbReference type="PANTHER" id="PTHR45825">
    <property type="entry name" value="GRANULE-BOUND STARCH SYNTHASE 1, CHLOROPLASTIC/AMYLOPLASTIC"/>
    <property type="match status" value="1"/>
</dbReference>
<feature type="region of interest" description="Disordered" evidence="5">
    <location>
        <begin position="69"/>
        <end position="88"/>
    </location>
</feature>
<comment type="pathway">
    <text evidence="1">Glycan biosynthesis; starch biosynthesis.</text>
</comment>
<keyword evidence="8" id="KW-1185">Reference proteome</keyword>
<sequence>MRRLLEAFLSNKERSSVGIANTNSRRPDWAEASSEQQIAPLTKTGGLGDVPGASPKALARQGVMVAAPQYGNHAEAQETGVRKRDKGDGQDKEVTLFRAYIDGMDFVFMDSPMLHNIEGNIYRRGRENILKRMVPLGKVALEVLYCKHTRCILMIHNIAQRGRGPVRDFCYVDHP</sequence>
<dbReference type="SUPFAM" id="SSF53756">
    <property type="entry name" value="UDP-Glycosyltransferase/glycogen phosphorylase"/>
    <property type="match status" value="1"/>
</dbReference>
<keyword evidence="2" id="KW-0328">Glycosyltransferase</keyword>
<proteinExistence type="predicted"/>
<protein>
    <recommendedName>
        <fullName evidence="6">Starch synthase catalytic domain-containing protein</fullName>
    </recommendedName>
</protein>
<feature type="domain" description="Starch synthase catalytic" evidence="6">
    <location>
        <begin position="38"/>
        <end position="144"/>
    </location>
</feature>
<keyword evidence="3" id="KW-0808">Transferase</keyword>
<evidence type="ECO:0000256" key="5">
    <source>
        <dbReference type="SAM" id="MobiDB-lite"/>
    </source>
</evidence>
<accession>A0A822Z4J1</accession>
<evidence type="ECO:0000256" key="4">
    <source>
        <dbReference type="ARBA" id="ARBA00022922"/>
    </source>
</evidence>
<evidence type="ECO:0000313" key="8">
    <source>
        <dbReference type="Proteomes" id="UP000607653"/>
    </source>
</evidence>
<gene>
    <name evidence="7" type="ORF">HUJ06_014305</name>
</gene>
<dbReference type="UniPathway" id="UPA00152"/>
<dbReference type="PANTHER" id="PTHR45825:SF2">
    <property type="entry name" value="STARCH SYNTHASE 2, CHLOROPLASTIC_AMYLOPLASTIC"/>
    <property type="match status" value="1"/>
</dbReference>
<dbReference type="Proteomes" id="UP000607653">
    <property type="component" value="Unassembled WGS sequence"/>
</dbReference>
<comment type="caution">
    <text evidence="7">The sequence shown here is derived from an EMBL/GenBank/DDBJ whole genome shotgun (WGS) entry which is preliminary data.</text>
</comment>
<evidence type="ECO:0000256" key="3">
    <source>
        <dbReference type="ARBA" id="ARBA00022679"/>
    </source>
</evidence>
<dbReference type="GO" id="GO:0019252">
    <property type="term" value="P:starch biosynthetic process"/>
    <property type="evidence" value="ECO:0007669"/>
    <property type="project" value="UniProtKB-UniPathway"/>
</dbReference>
<dbReference type="AlphaFoldDB" id="A0A822Z4J1"/>
<evidence type="ECO:0000259" key="6">
    <source>
        <dbReference type="Pfam" id="PF08323"/>
    </source>
</evidence>
<evidence type="ECO:0000313" key="7">
    <source>
        <dbReference type="EMBL" id="DAD39982.1"/>
    </source>
</evidence>
<dbReference type="GO" id="GO:0016757">
    <property type="term" value="F:glycosyltransferase activity"/>
    <property type="evidence" value="ECO:0007669"/>
    <property type="project" value="UniProtKB-KW"/>
</dbReference>
<keyword evidence="4" id="KW-0750">Starch biosynthesis</keyword>
<evidence type="ECO:0000256" key="1">
    <source>
        <dbReference type="ARBA" id="ARBA00004727"/>
    </source>
</evidence>
<dbReference type="Gene3D" id="3.40.50.2000">
    <property type="entry name" value="Glycogen Phosphorylase B"/>
    <property type="match status" value="1"/>
</dbReference>
<name>A0A822Z4J1_NELNU</name>
<dbReference type="EMBL" id="DUZY01000005">
    <property type="protein sequence ID" value="DAD39982.1"/>
    <property type="molecule type" value="Genomic_DNA"/>
</dbReference>